<reference evidence="1 2" key="1">
    <citation type="submission" date="2019-02" db="EMBL/GenBank/DDBJ databases">
        <title>Prokaryotic population dynamics and viral predation in marine succession experiment using metagenomics: the confinement effect.</title>
        <authorList>
            <person name="Haro-Moreno J.M."/>
            <person name="Rodriguez-Valera F."/>
            <person name="Lopez-Perez M."/>
        </authorList>
    </citation>
    <scope>NUCLEOTIDE SEQUENCE [LARGE SCALE GENOMIC DNA]</scope>
    <source>
        <strain evidence="1">MED-G170</strain>
    </source>
</reference>
<proteinExistence type="predicted"/>
<gene>
    <name evidence="1" type="ORF">EVB03_07030</name>
</gene>
<comment type="caution">
    <text evidence="1">The sequence shown here is derived from an EMBL/GenBank/DDBJ whole genome shotgun (WGS) entry which is preliminary data.</text>
</comment>
<dbReference type="PROSITE" id="PS51257">
    <property type="entry name" value="PROKAR_LIPOPROTEIN"/>
    <property type="match status" value="1"/>
</dbReference>
<sequence>MIKKIILVTAVFIVLTSCVIKDLDPGEEAAYVSQLCSSIATYIPPAEDIIASDANQISYSDCMADHGYLEKVSAD</sequence>
<dbReference type="AlphaFoldDB" id="A0A520MEK7"/>
<dbReference type="Proteomes" id="UP000315889">
    <property type="component" value="Unassembled WGS sequence"/>
</dbReference>
<protein>
    <submittedName>
        <fullName evidence="1">Uncharacterized protein</fullName>
    </submittedName>
</protein>
<evidence type="ECO:0000313" key="2">
    <source>
        <dbReference type="Proteomes" id="UP000315889"/>
    </source>
</evidence>
<accession>A0A520MEK7</accession>
<name>A0A520MEK7_9GAMM</name>
<evidence type="ECO:0000313" key="1">
    <source>
        <dbReference type="EMBL" id="RZO19653.1"/>
    </source>
</evidence>
<dbReference type="EMBL" id="SHBP01000009">
    <property type="protein sequence ID" value="RZO19653.1"/>
    <property type="molecule type" value="Genomic_DNA"/>
</dbReference>
<organism evidence="1 2">
    <name type="scientific">SAR92 clade bacterium</name>
    <dbReference type="NCBI Taxonomy" id="2315479"/>
    <lineage>
        <taxon>Bacteria</taxon>
        <taxon>Pseudomonadati</taxon>
        <taxon>Pseudomonadota</taxon>
        <taxon>Gammaproteobacteria</taxon>
        <taxon>Cellvibrionales</taxon>
        <taxon>Porticoccaceae</taxon>
        <taxon>SAR92 clade</taxon>
    </lineage>
</organism>